<dbReference type="InterPro" id="IPR035901">
    <property type="entry name" value="GIY-YIG_endonuc_sf"/>
</dbReference>
<dbReference type="RefSeq" id="WP_089381250.1">
    <property type="nucleotide sequence ID" value="NZ_FZNT01000004.1"/>
</dbReference>
<evidence type="ECO:0000313" key="1">
    <source>
        <dbReference type="EMBL" id="SNR50942.1"/>
    </source>
</evidence>
<dbReference type="Proteomes" id="UP000198384">
    <property type="component" value="Unassembled WGS sequence"/>
</dbReference>
<dbReference type="OrthoDB" id="1432299at2"/>
<dbReference type="SUPFAM" id="SSF82771">
    <property type="entry name" value="GIY-YIG endonuclease"/>
    <property type="match status" value="1"/>
</dbReference>
<evidence type="ECO:0008006" key="3">
    <source>
        <dbReference type="Google" id="ProtNLM"/>
    </source>
</evidence>
<accession>A0A238WWN2</accession>
<keyword evidence="2" id="KW-1185">Reference proteome</keyword>
<dbReference type="AlphaFoldDB" id="A0A238WWN2"/>
<evidence type="ECO:0000313" key="2">
    <source>
        <dbReference type="Proteomes" id="UP000198384"/>
    </source>
</evidence>
<organism evidence="1 2">
    <name type="scientific">Lutibacter agarilyticus</name>
    <dbReference type="NCBI Taxonomy" id="1109740"/>
    <lineage>
        <taxon>Bacteria</taxon>
        <taxon>Pseudomonadati</taxon>
        <taxon>Bacteroidota</taxon>
        <taxon>Flavobacteriia</taxon>
        <taxon>Flavobacteriales</taxon>
        <taxon>Flavobacteriaceae</taxon>
        <taxon>Lutibacter</taxon>
    </lineage>
</organism>
<reference evidence="1 2" key="1">
    <citation type="submission" date="2017-06" db="EMBL/GenBank/DDBJ databases">
        <authorList>
            <person name="Kim H.J."/>
            <person name="Triplett B.A."/>
        </authorList>
    </citation>
    <scope>NUCLEOTIDE SEQUENCE [LARGE SCALE GENOMIC DNA]</scope>
    <source>
        <strain evidence="1 2">DSM 29150</strain>
    </source>
</reference>
<protein>
    <recommendedName>
        <fullName evidence="3">GIY-YIG catalytic domain-containing protein</fullName>
    </recommendedName>
</protein>
<name>A0A238WWN2_9FLAO</name>
<dbReference type="EMBL" id="FZNT01000004">
    <property type="protein sequence ID" value="SNR50942.1"/>
    <property type="molecule type" value="Genomic_DNA"/>
</dbReference>
<proteinExistence type="predicted"/>
<dbReference type="Gene3D" id="3.40.1440.10">
    <property type="entry name" value="GIY-YIG endonuclease"/>
    <property type="match status" value="1"/>
</dbReference>
<gene>
    <name evidence="1" type="ORF">SAMN06265371_104136</name>
</gene>
<sequence>MKKYNLPVNELEKVVNEIELHLLDRSNRISFTYETNWNKENFPKAPGVYAAFENDDLIYIGQTAELKSRMSDIRRTYNHTLRKKLGKKEFDGELIKNKFSDEIEEKLTNYMVENISFSFQEISFGRLEVESQLVKKYDQKNGVKLLNSKSVRGLK</sequence>